<dbReference type="InterPro" id="IPR012677">
    <property type="entry name" value="Nucleotide-bd_a/b_plait_sf"/>
</dbReference>
<sequence>MPAAFKKDLEKEQNCEGKKYRDLPATEVNGSNIGFGKIFPKPDLNITEEIKEDSNEMPPECISRRELEKGIISREEMETFSVFRSYEPGEPNCRIHVKNLAKRVQEKDLKHIFGRYIDFSSETQQIMFDICLMKEGCMNGQAFIGLTNGKATAKALK</sequence>
<dbReference type="PANTHER" id="PTHR16105">
    <property type="entry name" value="RNA-BINDING REGION-CONTAINING PROTEIN 3"/>
    <property type="match status" value="1"/>
</dbReference>
<reference evidence="2 3" key="1">
    <citation type="submission" date="2023-05" db="EMBL/GenBank/DDBJ databases">
        <title>B98-5 Cell Line De Novo Hybrid Assembly: An Optical Mapping Approach.</title>
        <authorList>
            <person name="Kananen K."/>
            <person name="Auerbach J.A."/>
            <person name="Kautto E."/>
            <person name="Blachly J.S."/>
        </authorList>
    </citation>
    <scope>NUCLEOTIDE SEQUENCE [LARGE SCALE GENOMIC DNA]</scope>
    <source>
        <strain evidence="2">B95-8</strain>
        <tissue evidence="2">Cell line</tissue>
    </source>
</reference>
<dbReference type="SUPFAM" id="SSF54928">
    <property type="entry name" value="RNA-binding domain, RBD"/>
    <property type="match status" value="1"/>
</dbReference>
<dbReference type="Proteomes" id="UP001266305">
    <property type="component" value="Unassembled WGS sequence"/>
</dbReference>
<evidence type="ECO:0000313" key="2">
    <source>
        <dbReference type="EMBL" id="KAK2091571.1"/>
    </source>
</evidence>
<name>A0ABQ9U3H4_SAGOE</name>
<organism evidence="2 3">
    <name type="scientific">Saguinus oedipus</name>
    <name type="common">Cotton-top tamarin</name>
    <name type="synonym">Oedipomidas oedipus</name>
    <dbReference type="NCBI Taxonomy" id="9490"/>
    <lineage>
        <taxon>Eukaryota</taxon>
        <taxon>Metazoa</taxon>
        <taxon>Chordata</taxon>
        <taxon>Craniata</taxon>
        <taxon>Vertebrata</taxon>
        <taxon>Euteleostomi</taxon>
        <taxon>Mammalia</taxon>
        <taxon>Eutheria</taxon>
        <taxon>Euarchontoglires</taxon>
        <taxon>Primates</taxon>
        <taxon>Haplorrhini</taxon>
        <taxon>Platyrrhini</taxon>
        <taxon>Cebidae</taxon>
        <taxon>Callitrichinae</taxon>
        <taxon>Saguinus</taxon>
    </lineage>
</organism>
<keyword evidence="1" id="KW-0694">RNA-binding</keyword>
<dbReference type="PANTHER" id="PTHR16105:SF0">
    <property type="entry name" value="RNA-BINDING REGION-CONTAINING PROTEIN 3"/>
    <property type="match status" value="1"/>
</dbReference>
<dbReference type="Gene3D" id="3.30.70.330">
    <property type="match status" value="1"/>
</dbReference>
<accession>A0ABQ9U3H4</accession>
<proteinExistence type="predicted"/>
<dbReference type="Gene3D" id="6.10.250.610">
    <property type="match status" value="1"/>
</dbReference>
<dbReference type="InterPro" id="IPR045164">
    <property type="entry name" value="RBM41/RNPC3"/>
</dbReference>
<comment type="caution">
    <text evidence="2">The sequence shown here is derived from an EMBL/GenBank/DDBJ whole genome shotgun (WGS) entry which is preliminary data.</text>
</comment>
<evidence type="ECO:0000313" key="3">
    <source>
        <dbReference type="Proteomes" id="UP001266305"/>
    </source>
</evidence>
<protein>
    <submittedName>
        <fullName evidence="2">RNA-binding region-containing protein 3</fullName>
    </submittedName>
</protein>
<evidence type="ECO:0000256" key="1">
    <source>
        <dbReference type="ARBA" id="ARBA00022884"/>
    </source>
</evidence>
<dbReference type="EMBL" id="JASSZA010000016">
    <property type="protein sequence ID" value="KAK2091571.1"/>
    <property type="molecule type" value="Genomic_DNA"/>
</dbReference>
<dbReference type="InterPro" id="IPR035979">
    <property type="entry name" value="RBD_domain_sf"/>
</dbReference>
<gene>
    <name evidence="2" type="primary">RNPC3_3</name>
    <name evidence="2" type="ORF">P7K49_030855</name>
</gene>
<keyword evidence="3" id="KW-1185">Reference proteome</keyword>